<keyword evidence="4" id="KW-0812">Transmembrane</keyword>
<evidence type="ECO:0000256" key="1">
    <source>
        <dbReference type="ARBA" id="ARBA00004613"/>
    </source>
</evidence>
<name>A0A8K0GS93_9ROSA</name>
<reference evidence="6" key="1">
    <citation type="submission" date="2020-03" db="EMBL/GenBank/DDBJ databases">
        <title>A high-quality chromosome-level genome assembly of a woody plant with both climbing and erect habits, Rhamnella rubrinervis.</title>
        <authorList>
            <person name="Lu Z."/>
            <person name="Yang Y."/>
            <person name="Zhu X."/>
            <person name="Sun Y."/>
        </authorList>
    </citation>
    <scope>NUCLEOTIDE SEQUENCE</scope>
    <source>
        <strain evidence="6">BYM</strain>
        <tissue evidence="6">Leaf</tissue>
    </source>
</reference>
<dbReference type="InterPro" id="IPR000209">
    <property type="entry name" value="Peptidase_S8/S53_dom"/>
</dbReference>
<comment type="caution">
    <text evidence="6">The sequence shown here is derived from an EMBL/GenBank/DDBJ whole genome shotgun (WGS) entry which is preliminary data.</text>
</comment>
<keyword evidence="4" id="KW-0472">Membrane</keyword>
<keyword evidence="4" id="KW-1133">Transmembrane helix</keyword>
<evidence type="ECO:0000256" key="4">
    <source>
        <dbReference type="SAM" id="Phobius"/>
    </source>
</evidence>
<feature type="domain" description="Peptidase S8/S53" evidence="5">
    <location>
        <begin position="146"/>
        <end position="440"/>
    </location>
</feature>
<dbReference type="InterPro" id="IPR036852">
    <property type="entry name" value="Peptidase_S8/S53_dom_sf"/>
</dbReference>
<dbReference type="AlphaFoldDB" id="A0A8K0GS93"/>
<proteinExistence type="inferred from homology"/>
<dbReference type="GO" id="GO:0005576">
    <property type="term" value="C:extracellular region"/>
    <property type="evidence" value="ECO:0007669"/>
    <property type="project" value="UniProtKB-SubCell"/>
</dbReference>
<dbReference type="PANTHER" id="PTHR10795">
    <property type="entry name" value="PROPROTEIN CONVERTASE SUBTILISIN/KEXIN"/>
    <property type="match status" value="1"/>
</dbReference>
<dbReference type="Gene3D" id="3.40.50.200">
    <property type="entry name" value="Peptidase S8/S53 domain"/>
    <property type="match status" value="1"/>
</dbReference>
<keyword evidence="7" id="KW-1185">Reference proteome</keyword>
<dbReference type="OrthoDB" id="206201at2759"/>
<evidence type="ECO:0000313" key="7">
    <source>
        <dbReference type="Proteomes" id="UP000796880"/>
    </source>
</evidence>
<comment type="subcellular location">
    <subcellularLocation>
        <location evidence="1">Secreted</location>
    </subcellularLocation>
</comment>
<accession>A0A8K0GS93</accession>
<comment type="similarity">
    <text evidence="2">Belongs to the peptidase S8 family.</text>
</comment>
<evidence type="ECO:0000256" key="3">
    <source>
        <dbReference type="ARBA" id="ARBA00022729"/>
    </source>
</evidence>
<dbReference type="GO" id="GO:0006508">
    <property type="term" value="P:proteolysis"/>
    <property type="evidence" value="ECO:0007669"/>
    <property type="project" value="InterPro"/>
</dbReference>
<dbReference type="GO" id="GO:0004252">
    <property type="term" value="F:serine-type endopeptidase activity"/>
    <property type="evidence" value="ECO:0007669"/>
    <property type="project" value="InterPro"/>
</dbReference>
<dbReference type="SUPFAM" id="SSF52743">
    <property type="entry name" value="Subtilisin-like"/>
    <property type="match status" value="1"/>
</dbReference>
<dbReference type="Proteomes" id="UP000796880">
    <property type="component" value="Unassembled WGS sequence"/>
</dbReference>
<evidence type="ECO:0000259" key="5">
    <source>
        <dbReference type="Pfam" id="PF00082"/>
    </source>
</evidence>
<dbReference type="InterPro" id="IPR045051">
    <property type="entry name" value="SBT"/>
</dbReference>
<feature type="transmembrane region" description="Helical" evidence="4">
    <location>
        <begin position="6"/>
        <end position="25"/>
    </location>
</feature>
<dbReference type="EMBL" id="VOIH02000010">
    <property type="protein sequence ID" value="KAF3435073.1"/>
    <property type="molecule type" value="Genomic_DNA"/>
</dbReference>
<keyword evidence="3" id="KW-0732">Signal</keyword>
<protein>
    <recommendedName>
        <fullName evidence="5">Peptidase S8/S53 domain-containing protein</fullName>
    </recommendedName>
</protein>
<evidence type="ECO:0000256" key="2">
    <source>
        <dbReference type="ARBA" id="ARBA00011073"/>
    </source>
</evidence>
<dbReference type="Pfam" id="PF00082">
    <property type="entry name" value="Peptidase_S8"/>
    <property type="match status" value="1"/>
</dbReference>
<sequence>MRFLNGVVFQHLSIFALFFFFFLALNAKATFITKRSVYIVHMDKSLMPLTAAAGTPQLLVPSAHNSDYTNFTLDTTYTPDFLKLNHKTGLRPISNHGRDAILQWNGSCEEAGEDFNSSSCNKKLIGARYFNEGLKRAKQGIFHINDTDRDSNGHGTFITSVAVGNCVNGASYFSYAKGIAPHGHLAVHKVFWDRGLVDQSDIIAGVDQAVADGVDAISMAISNKEVQMYDNHVAIASFAAMDERSTSCFFCSPSSIQKPIYGIIICRKDNLGTQMDMITSSNVTGAILVDDSPRLLENVRFNCPCVVISAKEAKLVNAYAKNHTDPLVSIVFRQTITGTELAPAVTLTSSRGPSPSYKYVLKPGVMAPGLFILGAWHPKKVMARTRDYILYNDFVIESGASVACAHVAAVALLLKAKYPKWSPAAIRSAIMTTANPLDNTLHPIRDYGKKIKSLYVKFGKWRGC</sequence>
<organism evidence="6 7">
    <name type="scientific">Rhamnella rubrinervis</name>
    <dbReference type="NCBI Taxonomy" id="2594499"/>
    <lineage>
        <taxon>Eukaryota</taxon>
        <taxon>Viridiplantae</taxon>
        <taxon>Streptophyta</taxon>
        <taxon>Embryophyta</taxon>
        <taxon>Tracheophyta</taxon>
        <taxon>Spermatophyta</taxon>
        <taxon>Magnoliopsida</taxon>
        <taxon>eudicotyledons</taxon>
        <taxon>Gunneridae</taxon>
        <taxon>Pentapetalae</taxon>
        <taxon>rosids</taxon>
        <taxon>fabids</taxon>
        <taxon>Rosales</taxon>
        <taxon>Rhamnaceae</taxon>
        <taxon>rhamnoid group</taxon>
        <taxon>Rhamneae</taxon>
        <taxon>Rhamnella</taxon>
    </lineage>
</organism>
<evidence type="ECO:0000313" key="6">
    <source>
        <dbReference type="EMBL" id="KAF3435073.1"/>
    </source>
</evidence>
<gene>
    <name evidence="6" type="ORF">FNV43_RR22160</name>
</gene>